<proteinExistence type="predicted"/>
<dbReference type="SUPFAM" id="SSF53474">
    <property type="entry name" value="alpha/beta-Hydrolases"/>
    <property type="match status" value="1"/>
</dbReference>
<dbReference type="PATRIC" id="fig|1191523.3.peg.1160"/>
<dbReference type="GO" id="GO:0006508">
    <property type="term" value="P:proteolysis"/>
    <property type="evidence" value="ECO:0007669"/>
    <property type="project" value="InterPro"/>
</dbReference>
<dbReference type="InterPro" id="IPR002471">
    <property type="entry name" value="Pept_S9_AS"/>
</dbReference>
<feature type="domain" description="Serine aminopeptidase S33" evidence="3">
    <location>
        <begin position="195"/>
        <end position="299"/>
    </location>
</feature>
<protein>
    <submittedName>
        <fullName evidence="4">Alpha/beta hydrolase fold protein</fullName>
    </submittedName>
</protein>
<dbReference type="RefSeq" id="WP_014855771.1">
    <property type="nucleotide sequence ID" value="NC_018178.1"/>
</dbReference>
<dbReference type="EMBL" id="CP003557">
    <property type="protein sequence ID" value="AFN74335.1"/>
    <property type="molecule type" value="Genomic_DNA"/>
</dbReference>
<reference evidence="4 5" key="1">
    <citation type="journal article" date="2013" name="PLoS ONE">
        <title>Genomic analysis of Melioribacter roseus, facultatively anaerobic organotrophic bacterium representing a novel deep lineage within Bacteriodetes/Chlorobi group.</title>
        <authorList>
            <person name="Kadnikov V.V."/>
            <person name="Mardanov A.V."/>
            <person name="Podosokorskaya O.A."/>
            <person name="Gavrilov S.N."/>
            <person name="Kublanov I.V."/>
            <person name="Beletsky A.V."/>
            <person name="Bonch-Osmolovskaya E.A."/>
            <person name="Ravin N.V."/>
        </authorList>
    </citation>
    <scope>NUCLEOTIDE SEQUENCE [LARGE SCALE GENOMIC DNA]</scope>
    <source>
        <strain evidence="5">JCM 17771 / P3M-2</strain>
    </source>
</reference>
<sequence>MKKMICALILLSFCVLNAQNEGVKYDSLWQGNLKFGQTSLKVVLKIFKTEEGNLSAHLDSPDQGAVNIPVTEINITDDSLMFSVASIGASYKGALEKGGGKITGIFKQAGYSLPLQLEKTDKAAEVKRPQNPKRPFPYIEEEIVFENKLDKIKLAGALTLPDRNGKFPAVVLISGSGPQDRDETIFNHKPFLIISDYLTRNGIAVLRYDDRGVGKSEGNFSSATTEDFMKDALAAVEYLKSRNEIDLDKIGLIGHSEGGLIAPMAAASSDDVKFLVLLAPPGIPGKDLIPLQTELIMKAQGVDSSTIYRTVSHLRTVFEIITNSSDSLTAYKKLEELYKNEIAGLPEEEKKKPENGFEAFERKAKTYLSPWFRFFLKYNPSWALENVKVPVLALWGGKDLQVPPEENMPPLKSALENAGNKRVKTVVCEQLNHLFQKSDTGLPLEYGAIEETIYTPALEMIKDWIKETAGAK</sequence>
<evidence type="ECO:0000256" key="1">
    <source>
        <dbReference type="ARBA" id="ARBA00022801"/>
    </source>
</evidence>
<accession>I6Z5A4</accession>
<dbReference type="HOGENOM" id="CLU_033707_2_0_10"/>
<dbReference type="PROSITE" id="PS00708">
    <property type="entry name" value="PRO_ENDOPEP_SER"/>
    <property type="match status" value="1"/>
</dbReference>
<keyword evidence="2" id="KW-0732">Signal</keyword>
<evidence type="ECO:0000313" key="4">
    <source>
        <dbReference type="EMBL" id="AFN74335.1"/>
    </source>
</evidence>
<organism evidence="4 5">
    <name type="scientific">Melioribacter roseus (strain DSM 23840 / JCM 17771 / VKM B-2668 / P3M-2)</name>
    <dbReference type="NCBI Taxonomy" id="1191523"/>
    <lineage>
        <taxon>Bacteria</taxon>
        <taxon>Pseudomonadati</taxon>
        <taxon>Ignavibacteriota</taxon>
        <taxon>Ignavibacteria</taxon>
        <taxon>Ignavibacteriales</taxon>
        <taxon>Melioribacteraceae</taxon>
        <taxon>Melioribacter</taxon>
    </lineage>
</organism>
<feature type="chain" id="PRO_5003706896" evidence="2">
    <location>
        <begin position="19"/>
        <end position="472"/>
    </location>
</feature>
<dbReference type="KEGG" id="mro:MROS_1096"/>
<dbReference type="InterPro" id="IPR029058">
    <property type="entry name" value="AB_hydrolase_fold"/>
</dbReference>
<dbReference type="Pfam" id="PF12146">
    <property type="entry name" value="Hydrolase_4"/>
    <property type="match status" value="1"/>
</dbReference>
<dbReference type="eggNOG" id="COG1073">
    <property type="taxonomic scope" value="Bacteria"/>
</dbReference>
<evidence type="ECO:0000313" key="5">
    <source>
        <dbReference type="Proteomes" id="UP000009011"/>
    </source>
</evidence>
<evidence type="ECO:0000259" key="3">
    <source>
        <dbReference type="Pfam" id="PF12146"/>
    </source>
</evidence>
<dbReference type="Gene3D" id="3.40.50.1820">
    <property type="entry name" value="alpha/beta hydrolase"/>
    <property type="match status" value="1"/>
</dbReference>
<name>I6Z5A4_MELRP</name>
<dbReference type="GO" id="GO:0052689">
    <property type="term" value="F:carboxylic ester hydrolase activity"/>
    <property type="evidence" value="ECO:0007669"/>
    <property type="project" value="TreeGrafter"/>
</dbReference>
<dbReference type="InterPro" id="IPR022742">
    <property type="entry name" value="Hydrolase_4"/>
</dbReference>
<dbReference type="PANTHER" id="PTHR43265:SF1">
    <property type="entry name" value="ESTERASE ESTD"/>
    <property type="match status" value="1"/>
</dbReference>
<gene>
    <name evidence="4" type="ordered locus">MROS_1096</name>
</gene>
<dbReference type="OrthoDB" id="9809549at2"/>
<dbReference type="AlphaFoldDB" id="I6Z5A4"/>
<keyword evidence="5" id="KW-1185">Reference proteome</keyword>
<feature type="signal peptide" evidence="2">
    <location>
        <begin position="1"/>
        <end position="18"/>
    </location>
</feature>
<dbReference type="PANTHER" id="PTHR43265">
    <property type="entry name" value="ESTERASE ESTD"/>
    <property type="match status" value="1"/>
</dbReference>
<dbReference type="STRING" id="1191523.MROS_1096"/>
<keyword evidence="1 4" id="KW-0378">Hydrolase</keyword>
<evidence type="ECO:0000256" key="2">
    <source>
        <dbReference type="SAM" id="SignalP"/>
    </source>
</evidence>
<dbReference type="GO" id="GO:0004252">
    <property type="term" value="F:serine-type endopeptidase activity"/>
    <property type="evidence" value="ECO:0007669"/>
    <property type="project" value="InterPro"/>
</dbReference>
<dbReference type="Proteomes" id="UP000009011">
    <property type="component" value="Chromosome"/>
</dbReference>
<dbReference type="InterPro" id="IPR053145">
    <property type="entry name" value="AB_hydrolase_Est10"/>
</dbReference>